<name>A0ABW0I3Z9_9BACL</name>
<keyword evidence="5 6" id="KW-0472">Membrane</keyword>
<evidence type="ECO:0000313" key="7">
    <source>
        <dbReference type="EMBL" id="MFC5406812.1"/>
    </source>
</evidence>
<feature type="transmembrane region" description="Helical" evidence="6">
    <location>
        <begin position="416"/>
        <end position="441"/>
    </location>
</feature>
<evidence type="ECO:0000256" key="3">
    <source>
        <dbReference type="ARBA" id="ARBA00022692"/>
    </source>
</evidence>
<evidence type="ECO:0000256" key="1">
    <source>
        <dbReference type="ARBA" id="ARBA00004651"/>
    </source>
</evidence>
<comment type="caution">
    <text evidence="7">The sequence shown here is derived from an EMBL/GenBank/DDBJ whole genome shotgun (WGS) entry which is preliminary data.</text>
</comment>
<feature type="transmembrane region" description="Helical" evidence="6">
    <location>
        <begin position="448"/>
        <end position="465"/>
    </location>
</feature>
<evidence type="ECO:0000313" key="8">
    <source>
        <dbReference type="Proteomes" id="UP001596113"/>
    </source>
</evidence>
<evidence type="ECO:0000256" key="5">
    <source>
        <dbReference type="ARBA" id="ARBA00023136"/>
    </source>
</evidence>
<evidence type="ECO:0000256" key="2">
    <source>
        <dbReference type="ARBA" id="ARBA00022475"/>
    </source>
</evidence>
<keyword evidence="2" id="KW-1003">Cell membrane</keyword>
<feature type="transmembrane region" description="Helical" evidence="6">
    <location>
        <begin position="541"/>
        <end position="563"/>
    </location>
</feature>
<feature type="transmembrane region" description="Helical" evidence="6">
    <location>
        <begin position="295"/>
        <end position="321"/>
    </location>
</feature>
<feature type="transmembrane region" description="Helical" evidence="6">
    <location>
        <begin position="93"/>
        <end position="114"/>
    </location>
</feature>
<reference evidence="8" key="1">
    <citation type="journal article" date="2019" name="Int. J. Syst. Evol. Microbiol.">
        <title>The Global Catalogue of Microorganisms (GCM) 10K type strain sequencing project: providing services to taxonomists for standard genome sequencing and annotation.</title>
        <authorList>
            <consortium name="The Broad Institute Genomics Platform"/>
            <consortium name="The Broad Institute Genome Sequencing Center for Infectious Disease"/>
            <person name="Wu L."/>
            <person name="Ma J."/>
        </authorList>
    </citation>
    <scope>NUCLEOTIDE SEQUENCE [LARGE SCALE GENOMIC DNA]</scope>
    <source>
        <strain evidence="8">CGMCC 1.18575</strain>
    </source>
</reference>
<dbReference type="PANTHER" id="PTHR30250">
    <property type="entry name" value="PST FAMILY PREDICTED COLANIC ACID TRANSPORTER"/>
    <property type="match status" value="1"/>
</dbReference>
<keyword evidence="3 6" id="KW-0812">Transmembrane</keyword>
<dbReference type="Pfam" id="PF01943">
    <property type="entry name" value="Polysacc_synt"/>
    <property type="match status" value="1"/>
</dbReference>
<dbReference type="PANTHER" id="PTHR30250:SF29">
    <property type="entry name" value="POLYSACCHARIDE BIOSYNTHESIS PROTEIN C-TERMINAL DOMAIN-CONTAINING PROTEIN"/>
    <property type="match status" value="1"/>
</dbReference>
<dbReference type="CDD" id="cd13124">
    <property type="entry name" value="MATE_SpoVB_like"/>
    <property type="match status" value="1"/>
</dbReference>
<dbReference type="RefSeq" id="WP_378139023.1">
    <property type="nucleotide sequence ID" value="NZ_JBHSMI010000062.1"/>
</dbReference>
<comment type="subcellular location">
    <subcellularLocation>
        <location evidence="1">Cell membrane</location>
        <topology evidence="1">Multi-pass membrane protein</topology>
    </subcellularLocation>
</comment>
<keyword evidence="4 6" id="KW-1133">Transmembrane helix</keyword>
<feature type="transmembrane region" description="Helical" evidence="6">
    <location>
        <begin position="171"/>
        <end position="190"/>
    </location>
</feature>
<feature type="transmembrane region" description="Helical" evidence="6">
    <location>
        <begin position="386"/>
        <end position="404"/>
    </location>
</feature>
<dbReference type="InterPro" id="IPR050833">
    <property type="entry name" value="Poly_Biosynth_Transport"/>
</dbReference>
<dbReference type="InterPro" id="IPR002797">
    <property type="entry name" value="Polysacc_synth"/>
</dbReference>
<dbReference type="EMBL" id="JBHSMI010000062">
    <property type="protein sequence ID" value="MFC5406812.1"/>
    <property type="molecule type" value="Genomic_DNA"/>
</dbReference>
<feature type="transmembrane region" description="Helical" evidence="6">
    <location>
        <begin position="49"/>
        <end position="72"/>
    </location>
</feature>
<feature type="transmembrane region" description="Helical" evidence="6">
    <location>
        <begin position="512"/>
        <end position="535"/>
    </location>
</feature>
<evidence type="ECO:0000256" key="4">
    <source>
        <dbReference type="ARBA" id="ARBA00022989"/>
    </source>
</evidence>
<feature type="transmembrane region" description="Helical" evidence="6">
    <location>
        <begin position="196"/>
        <end position="220"/>
    </location>
</feature>
<organism evidence="7 8">
    <name type="scientific">Cohnella soli</name>
    <dbReference type="NCBI Taxonomy" id="425005"/>
    <lineage>
        <taxon>Bacteria</taxon>
        <taxon>Bacillati</taxon>
        <taxon>Bacillota</taxon>
        <taxon>Bacilli</taxon>
        <taxon>Bacillales</taxon>
        <taxon>Paenibacillaceae</taxon>
        <taxon>Cohnella</taxon>
    </lineage>
</organism>
<dbReference type="Proteomes" id="UP001596113">
    <property type="component" value="Unassembled WGS sequence"/>
</dbReference>
<feature type="transmembrane region" description="Helical" evidence="6">
    <location>
        <begin position="471"/>
        <end position="491"/>
    </location>
</feature>
<dbReference type="PIRSF" id="PIRSF038958">
    <property type="entry name" value="PG_synth_SpoVB"/>
    <property type="match status" value="1"/>
</dbReference>
<dbReference type="InterPro" id="IPR024923">
    <property type="entry name" value="PG_synth_SpoVB"/>
</dbReference>
<gene>
    <name evidence="7" type="ORF">ACFPOF_29150</name>
</gene>
<sequence>MKIEVDPMHSGKKALWQGAALLGGAALLSKVIGTLQKIPLQNVAGDEVFGLYSAVYALAIMWMTLAAAGVPVAVSALVADRTARGDEEGAQRILRWALGLLGASGLVMFALLWLGADVLASWMKLDDAAPAIRMSSLALLFAPATAVLRGYEQGRMRMLRPAVSQLAEQTARVTFMLVALFVAVGAGWSAPATAAAVHGGLATGAIAGLVVMVWTTGGWFSGSKPIVIRGVGAKKSFAAGGEGGEAGTEARGKAVGTLAAGNGSKGTGAGGGKSAPRIVTLPESRVDLVKRIAKVAVPVAAASITAPLIGLIDAFSIPRLLQSEGATAVWSMAQFGVYNRGVALLQLVVMAAAGAAGALVPAFTAARARGMTGELVSRAAFSLRSAWWFGCAAAVGLAILAAPINEALFADRSGTAAMALIALAAAGGTLQAVSAALLQGLGDLRSPAVNLAAAALLKLTLNAALVPAHGIIGAAAAMAAAYAAAALLNALSLRQRVQLPAPRASLAWRSGAALAAMAAAAALVALLLGAATAALPARVAALLVALPGVAVGAAVFAAALVAFGAARPQQWRELPGFASGSRLDALLLRIPTLPQRKSKAAAEAEGTD</sequence>
<feature type="transmembrane region" description="Helical" evidence="6">
    <location>
        <begin position="134"/>
        <end position="151"/>
    </location>
</feature>
<accession>A0ABW0I3Z9</accession>
<evidence type="ECO:0000256" key="6">
    <source>
        <dbReference type="SAM" id="Phobius"/>
    </source>
</evidence>
<feature type="transmembrane region" description="Helical" evidence="6">
    <location>
        <begin position="341"/>
        <end position="365"/>
    </location>
</feature>
<proteinExistence type="predicted"/>
<keyword evidence="8" id="KW-1185">Reference proteome</keyword>
<protein>
    <submittedName>
        <fullName evidence="7">Polysaccharide biosynthesis protein</fullName>
    </submittedName>
</protein>